<evidence type="ECO:0000256" key="2">
    <source>
        <dbReference type="ARBA" id="ARBA00022670"/>
    </source>
</evidence>
<dbReference type="Gene3D" id="2.30.30.40">
    <property type="entry name" value="SH3 Domains"/>
    <property type="match status" value="1"/>
</dbReference>
<evidence type="ECO:0000256" key="1">
    <source>
        <dbReference type="ARBA" id="ARBA00007074"/>
    </source>
</evidence>
<dbReference type="GO" id="GO:0008234">
    <property type="term" value="F:cysteine-type peptidase activity"/>
    <property type="evidence" value="ECO:0007669"/>
    <property type="project" value="UniProtKB-KW"/>
</dbReference>
<accession>F0NYP2</accession>
<dbReference type="SUPFAM" id="SSF54001">
    <property type="entry name" value="Cysteine proteinases"/>
    <property type="match status" value="1"/>
</dbReference>
<evidence type="ECO:0000256" key="3">
    <source>
        <dbReference type="ARBA" id="ARBA00022801"/>
    </source>
</evidence>
<evidence type="ECO:0000313" key="7">
    <source>
        <dbReference type="Proteomes" id="UP000008641"/>
    </source>
</evidence>
<organism evidence="6 7">
    <name type="scientific">Weeksella virosa (strain ATCC 43766 / DSM 16922 / JCM 21250 / CCUG 30538 / CDC 9751 / IAM 14551 / NBRC 16016 / NCTC 11634 / CL345/78)</name>
    <dbReference type="NCBI Taxonomy" id="865938"/>
    <lineage>
        <taxon>Bacteria</taxon>
        <taxon>Pseudomonadati</taxon>
        <taxon>Bacteroidota</taxon>
        <taxon>Flavobacteriia</taxon>
        <taxon>Flavobacteriales</taxon>
        <taxon>Weeksellaceae</taxon>
        <taxon>Weeksella</taxon>
    </lineage>
</organism>
<dbReference type="PANTHER" id="PTHR47053">
    <property type="entry name" value="MUREIN DD-ENDOPEPTIDASE MEPH-RELATED"/>
    <property type="match status" value="1"/>
</dbReference>
<evidence type="ECO:0000313" key="6">
    <source>
        <dbReference type="EMBL" id="ADX68173.1"/>
    </source>
</evidence>
<evidence type="ECO:0000256" key="4">
    <source>
        <dbReference type="ARBA" id="ARBA00022807"/>
    </source>
</evidence>
<reference evidence="6 7" key="1">
    <citation type="journal article" date="2011" name="Stand. Genomic Sci.">
        <title>Complete genome sequence of Weeksella virosa type strain (9751).</title>
        <authorList>
            <person name="Lang E."/>
            <person name="Teshima H."/>
            <person name="Lucas S."/>
            <person name="Lapidus A."/>
            <person name="Hammon N."/>
            <person name="Deshpande S."/>
            <person name="Nolan M."/>
            <person name="Cheng J.F."/>
            <person name="Pitluck S."/>
            <person name="Liolios K."/>
            <person name="Pagani I."/>
            <person name="Mikhailova N."/>
            <person name="Ivanova N."/>
            <person name="Mavromatis K."/>
            <person name="Pati A."/>
            <person name="Tapia R."/>
            <person name="Han C."/>
            <person name="Goodwin L."/>
            <person name="Chen A."/>
            <person name="Palaniappan K."/>
            <person name="Land M."/>
            <person name="Hauser L."/>
            <person name="Chang Y.J."/>
            <person name="Jeffries C.D."/>
            <person name="Brambilla E.M."/>
            <person name="Kopitz M."/>
            <person name="Rohde M."/>
            <person name="Goker M."/>
            <person name="Tindall B.J."/>
            <person name="Detter J.C."/>
            <person name="Woyke T."/>
            <person name="Bristow J."/>
            <person name="Eisen J.A."/>
            <person name="Markowitz V."/>
            <person name="Hugenholtz P."/>
            <person name="Klenk H.P."/>
            <person name="Kyrpides N.C."/>
        </authorList>
    </citation>
    <scope>NUCLEOTIDE SEQUENCE [LARGE SCALE GENOMIC DNA]</scope>
    <source>
        <strain evidence="7">ATCC 43766 / DSM 16922 / JCM 21250 / NBRC 16016 / NCTC 11634 / CL345/78</strain>
    </source>
</reference>
<dbReference type="KEGG" id="wvi:Weevi_1472"/>
<dbReference type="OrthoDB" id="9813368at2"/>
<dbReference type="InterPro" id="IPR000064">
    <property type="entry name" value="NLP_P60_dom"/>
</dbReference>
<dbReference type="eggNOG" id="COG0791">
    <property type="taxonomic scope" value="Bacteria"/>
</dbReference>
<dbReference type="EMBL" id="CP002455">
    <property type="protein sequence ID" value="ADX68173.1"/>
    <property type="molecule type" value="Genomic_DNA"/>
</dbReference>
<sequence length="254" mass="28633">MNFGVCRVSVAPVRASNSDSSEMVTQLLFGEKVEVLRTEKKWLKIRNAFDSYEGFVDPKQILFIEEKEYYHLQSTFFASETFNFSIEEGLPLTLPLGAVLLNLQEGKIHFGGKYFDYLGEAATDTQPKSSIPYIAKNYLNVPYLWGGKSTYGIDCSGLVQQVYKLSGVALPRDAYQQAEMGEVLNFLEEAEAGDLAFFDNADGKIIHVGIVLEDKKIIHAHGKVRIDPLDSNGIFNTDYQNYSHKLRILKRVLL</sequence>
<dbReference type="Gene3D" id="3.90.1720.10">
    <property type="entry name" value="endopeptidase domain like (from Nostoc punctiforme)"/>
    <property type="match status" value="1"/>
</dbReference>
<dbReference type="InterPro" id="IPR051202">
    <property type="entry name" value="Peptidase_C40"/>
</dbReference>
<name>F0NYP2_WEEVC</name>
<keyword evidence="4" id="KW-0788">Thiol protease</keyword>
<dbReference type="Proteomes" id="UP000008641">
    <property type="component" value="Chromosome"/>
</dbReference>
<reference evidence="7" key="2">
    <citation type="journal article" date="2011" name="Stand. Genomic Sci.">
        <title>Complete genome sequence of Weeksella virosa type strain (9751T).</title>
        <authorList>
            <person name="Lang E."/>
            <person name="Teshima H."/>
            <person name="Lucas S."/>
            <person name="Lapidus A."/>
            <person name="Hammon N."/>
            <person name="Deshpande S."/>
            <person name="Nolan M."/>
            <person name="Cheng J."/>
            <person name="Pitluck S."/>
            <person name="Liolios K."/>
            <person name="Pagani I."/>
            <person name="Mikhailova N."/>
            <person name="Ivanova N."/>
            <person name="Mavromatis K."/>
            <person name="Pati A."/>
            <person name="Tapia R."/>
            <person name="Han C."/>
            <person name="Goodwin L."/>
            <person name="Chen A."/>
            <person name="Palaniappan K."/>
            <person name="Land M."/>
            <person name="Hauser L."/>
            <person name="Chang Y."/>
            <person name="Jeffries C."/>
            <person name="Brambilla E."/>
            <person name="Kopitz M."/>
            <person name="Rohde M."/>
            <person name="Goker M."/>
            <person name="Tindall B."/>
            <person name="Detter J."/>
            <person name="Woyke T."/>
            <person name="Bristow J."/>
            <person name="Eisen J."/>
            <person name="Markowitz V."/>
            <person name="Hugenholtz P."/>
            <person name="Klenk H."/>
            <person name="Kyrpides N."/>
        </authorList>
    </citation>
    <scope>NUCLEOTIDE SEQUENCE [LARGE SCALE GENOMIC DNA]</scope>
    <source>
        <strain evidence="7">ATCC 43766 / DSM 16922 / JCM 21250 / NBRC 16016 / NCTC 11634 / CL345/78</strain>
    </source>
</reference>
<dbReference type="InterPro" id="IPR038765">
    <property type="entry name" value="Papain-like_cys_pep_sf"/>
</dbReference>
<proteinExistence type="inferred from homology"/>
<comment type="similarity">
    <text evidence="1">Belongs to the peptidase C40 family.</text>
</comment>
<dbReference type="PANTHER" id="PTHR47053:SF1">
    <property type="entry name" value="MUREIN DD-ENDOPEPTIDASE MEPH-RELATED"/>
    <property type="match status" value="1"/>
</dbReference>
<dbReference type="PROSITE" id="PS51935">
    <property type="entry name" value="NLPC_P60"/>
    <property type="match status" value="1"/>
</dbReference>
<gene>
    <name evidence="6" type="ordered locus">Weevi_1472</name>
</gene>
<dbReference type="Pfam" id="PF18348">
    <property type="entry name" value="SH3_16"/>
    <property type="match status" value="1"/>
</dbReference>
<dbReference type="STRING" id="865938.Weevi_1472"/>
<dbReference type="GO" id="GO:0006508">
    <property type="term" value="P:proteolysis"/>
    <property type="evidence" value="ECO:0007669"/>
    <property type="project" value="UniProtKB-KW"/>
</dbReference>
<dbReference type="AlphaFoldDB" id="F0NYP2"/>
<keyword evidence="2" id="KW-0645">Protease</keyword>
<evidence type="ECO:0000259" key="5">
    <source>
        <dbReference type="PROSITE" id="PS51935"/>
    </source>
</evidence>
<dbReference type="MEROPS" id="C40.009"/>
<dbReference type="HOGENOM" id="CLU_016043_13_2_10"/>
<feature type="domain" description="NlpC/P60" evidence="5">
    <location>
        <begin position="125"/>
        <end position="254"/>
    </location>
</feature>
<dbReference type="RefSeq" id="WP_013598562.1">
    <property type="nucleotide sequence ID" value="NC_015144.1"/>
</dbReference>
<keyword evidence="7" id="KW-1185">Reference proteome</keyword>
<keyword evidence="3" id="KW-0378">Hydrolase</keyword>
<dbReference type="Pfam" id="PF00877">
    <property type="entry name" value="NLPC_P60"/>
    <property type="match status" value="1"/>
</dbReference>
<dbReference type="InterPro" id="IPR041382">
    <property type="entry name" value="SH3_16"/>
</dbReference>
<protein>
    <submittedName>
        <fullName evidence="6">NLP/P60 protein</fullName>
    </submittedName>
</protein>